<evidence type="ECO:0000256" key="4">
    <source>
        <dbReference type="ARBA" id="ARBA00023014"/>
    </source>
</evidence>
<evidence type="ECO:0000259" key="6">
    <source>
        <dbReference type="Pfam" id="PF02662"/>
    </source>
</evidence>
<dbReference type="EMBL" id="PNIK01000070">
    <property type="protein sequence ID" value="PMP66649.1"/>
    <property type="molecule type" value="Genomic_DNA"/>
</dbReference>
<proteinExistence type="predicted"/>
<comment type="caution">
    <text evidence="7">The sequence shown here is derived from an EMBL/GenBank/DDBJ whole genome shotgun (WGS) entry which is preliminary data.</text>
</comment>
<dbReference type="AlphaFoldDB" id="A0A2N7PMS3"/>
<accession>A0A2N7PMS3</accession>
<sequence>MSRKIHPPYYRTIRVLCTGRVDPLFIFEAFKSGADGVLICGCRLGECKYFEGNLQALITGEFAKIIMKNLGLNENRLKLSWVASTESAKLVVNLVEFFEIIKNLGPLGSEENWDEEDKILYLNCALKICKDVQIRTLLGNIATEIKSLKDFSHQTIAKKLEEKLLKRLNVKLLELEVKTLIKRGLKDFDSLLKKIKADREDLERIYFKTMKQVIKD</sequence>
<gene>
    <name evidence="7" type="ORF">C0190_05180</name>
</gene>
<dbReference type="GO" id="GO:0016491">
    <property type="term" value="F:oxidoreductase activity"/>
    <property type="evidence" value="ECO:0007669"/>
    <property type="project" value="UniProtKB-KW"/>
</dbReference>
<dbReference type="Proteomes" id="UP000235460">
    <property type="component" value="Unassembled WGS sequence"/>
</dbReference>
<feature type="domain" description="F420-non-reducing hydrogenase iron-sulfur subunit D" evidence="6">
    <location>
        <begin position="2"/>
        <end position="105"/>
    </location>
</feature>
<keyword evidence="4" id="KW-0411">Iron-sulfur</keyword>
<keyword evidence="1" id="KW-0479">Metal-binding</keyword>
<protein>
    <submittedName>
        <fullName evidence="7">Hydrogenase iron-sulfur subunit</fullName>
    </submittedName>
</protein>
<evidence type="ECO:0000256" key="2">
    <source>
        <dbReference type="ARBA" id="ARBA00023002"/>
    </source>
</evidence>
<evidence type="ECO:0000256" key="3">
    <source>
        <dbReference type="ARBA" id="ARBA00023004"/>
    </source>
</evidence>
<organism evidence="7 8">
    <name type="scientific">Thermodesulfobacterium geofontis</name>
    <dbReference type="NCBI Taxonomy" id="1295609"/>
    <lineage>
        <taxon>Bacteria</taxon>
        <taxon>Pseudomonadati</taxon>
        <taxon>Thermodesulfobacteriota</taxon>
        <taxon>Thermodesulfobacteria</taxon>
        <taxon>Thermodesulfobacteriales</taxon>
        <taxon>Thermodesulfobacteriaceae</taxon>
        <taxon>Thermodesulfobacterium</taxon>
    </lineage>
</organism>
<keyword evidence="5" id="KW-0175">Coiled coil</keyword>
<dbReference type="Pfam" id="PF02662">
    <property type="entry name" value="FlpD"/>
    <property type="match status" value="1"/>
</dbReference>
<evidence type="ECO:0000256" key="5">
    <source>
        <dbReference type="SAM" id="Coils"/>
    </source>
</evidence>
<dbReference type="InterPro" id="IPR003813">
    <property type="entry name" value="MvhD/FlpD"/>
</dbReference>
<name>A0A2N7PMS3_9BACT</name>
<evidence type="ECO:0000313" key="7">
    <source>
        <dbReference type="EMBL" id="PMP66649.1"/>
    </source>
</evidence>
<dbReference type="GO" id="GO:0046872">
    <property type="term" value="F:metal ion binding"/>
    <property type="evidence" value="ECO:0007669"/>
    <property type="project" value="UniProtKB-KW"/>
</dbReference>
<dbReference type="GO" id="GO:0051536">
    <property type="term" value="F:iron-sulfur cluster binding"/>
    <property type="evidence" value="ECO:0007669"/>
    <property type="project" value="UniProtKB-KW"/>
</dbReference>
<reference evidence="7 8" key="1">
    <citation type="submission" date="2018-01" db="EMBL/GenBank/DDBJ databases">
        <title>Metagenomic assembled genomes from two thermal pools in the Uzon Caldera, Kamchatka, Russia.</title>
        <authorList>
            <person name="Wilkins L."/>
            <person name="Ettinger C."/>
        </authorList>
    </citation>
    <scope>NUCLEOTIDE SEQUENCE [LARGE SCALE GENOMIC DNA]</scope>
    <source>
        <strain evidence="7">ZAV-08</strain>
    </source>
</reference>
<evidence type="ECO:0000256" key="1">
    <source>
        <dbReference type="ARBA" id="ARBA00022723"/>
    </source>
</evidence>
<keyword evidence="2" id="KW-0560">Oxidoreductase</keyword>
<evidence type="ECO:0000313" key="8">
    <source>
        <dbReference type="Proteomes" id="UP000235460"/>
    </source>
</evidence>
<feature type="coiled-coil region" evidence="5">
    <location>
        <begin position="158"/>
        <end position="205"/>
    </location>
</feature>
<keyword evidence="3" id="KW-0408">Iron</keyword>